<reference evidence="1" key="1">
    <citation type="thesis" date="2020" institute="Technische Universitat Dresden" country="Dresden, Germany">
        <title>The Agarolytic System of Microbulbifer elongatus PORT2, Isolated from Batu Karas, Pangandaran West Java Indonesia.</title>
        <authorList>
            <person name="Anggraeni S.R."/>
        </authorList>
    </citation>
    <scope>NUCLEOTIDE SEQUENCE</scope>
    <source>
        <strain evidence="1">PORT2</strain>
    </source>
</reference>
<comment type="caution">
    <text evidence="1">The sequence shown here is derived from an EMBL/GenBank/DDBJ whole genome shotgun (WGS) entry which is preliminary data.</text>
</comment>
<evidence type="ECO:0000313" key="1">
    <source>
        <dbReference type="EMBL" id="MCQ3831107.1"/>
    </source>
</evidence>
<gene>
    <name evidence="1" type="ORF">HXX02_16850</name>
</gene>
<evidence type="ECO:0008006" key="3">
    <source>
        <dbReference type="Google" id="ProtNLM"/>
    </source>
</evidence>
<sequence>MSARLACSAHHISGFTPQRIRSDLRNYSPLFSLVSIEQRQGVTRATIGNIVSVKAHFYPRYGCTLIDAQKPQILPCLLYTS</sequence>
<keyword evidence="2" id="KW-1185">Reference proteome</keyword>
<organism evidence="1 2">
    <name type="scientific">Microbulbifer elongatus</name>
    <dbReference type="NCBI Taxonomy" id="86173"/>
    <lineage>
        <taxon>Bacteria</taxon>
        <taxon>Pseudomonadati</taxon>
        <taxon>Pseudomonadota</taxon>
        <taxon>Gammaproteobacteria</taxon>
        <taxon>Cellvibrionales</taxon>
        <taxon>Microbulbiferaceae</taxon>
        <taxon>Microbulbifer</taxon>
    </lineage>
</organism>
<dbReference type="Proteomes" id="UP001205566">
    <property type="component" value="Unassembled WGS sequence"/>
</dbReference>
<dbReference type="EMBL" id="JACASI010000048">
    <property type="protein sequence ID" value="MCQ3831107.1"/>
    <property type="molecule type" value="Genomic_DNA"/>
</dbReference>
<proteinExistence type="predicted"/>
<accession>A0ABT1P6J6</accession>
<evidence type="ECO:0000313" key="2">
    <source>
        <dbReference type="Proteomes" id="UP001205566"/>
    </source>
</evidence>
<protein>
    <recommendedName>
        <fullName evidence="3">Transposase</fullName>
    </recommendedName>
</protein>
<name>A0ABT1P6J6_9GAMM</name>
<feature type="non-terminal residue" evidence="1">
    <location>
        <position position="81"/>
    </location>
</feature>